<reference evidence="2 3" key="1">
    <citation type="submission" date="2018-04" db="EMBL/GenBank/DDBJ databases">
        <title>Draft genome sequence of Pseudomonas syringae pv. actinidiae biovar 1 strains isolated from kiwifruit in Kagawa prefecture.</title>
        <authorList>
            <person name="Tabuchi M."/>
            <person name="Saito M."/>
            <person name="Fujiwara S."/>
            <person name="Sasa N."/>
            <person name="Akimitsu K."/>
            <person name="Gomi K."/>
            <person name="Konishi-Sugita S."/>
            <person name="Hamano K."/>
            <person name="Kataoka I."/>
        </authorList>
    </citation>
    <scope>NUCLEOTIDE SEQUENCE [LARGE SCALE GENOMIC DNA]</scope>
    <source>
        <strain evidence="2 3">MAFF212206</strain>
    </source>
</reference>
<feature type="region of interest" description="Disordered" evidence="1">
    <location>
        <begin position="24"/>
        <end position="46"/>
    </location>
</feature>
<evidence type="ECO:0000313" key="3">
    <source>
        <dbReference type="Proteomes" id="UP000247480"/>
    </source>
</evidence>
<proteinExistence type="predicted"/>
<evidence type="ECO:0000313" key="2">
    <source>
        <dbReference type="EMBL" id="GBH09077.1"/>
    </source>
</evidence>
<name>A0A2V0Q999_PSESF</name>
<dbReference type="AlphaFoldDB" id="A0A2V0Q999"/>
<comment type="caution">
    <text evidence="2">The sequence shown here is derived from an EMBL/GenBank/DDBJ whole genome shotgun (WGS) entry which is preliminary data.</text>
</comment>
<dbReference type="Proteomes" id="UP000247480">
    <property type="component" value="Unassembled WGS sequence"/>
</dbReference>
<organism evidence="2 3">
    <name type="scientific">Pseudomonas syringae pv. actinidiae</name>
    <dbReference type="NCBI Taxonomy" id="103796"/>
    <lineage>
        <taxon>Bacteria</taxon>
        <taxon>Pseudomonadati</taxon>
        <taxon>Pseudomonadota</taxon>
        <taxon>Gammaproteobacteria</taxon>
        <taxon>Pseudomonadales</taxon>
        <taxon>Pseudomonadaceae</taxon>
        <taxon>Pseudomonas</taxon>
        <taxon>Pseudomonas syringae</taxon>
    </lineage>
</organism>
<sequence length="292" mass="31405">MRISSHSTPLPSHVLEPDHAANANAAMASASRPPIDARSQSPDTTTQEITAVQGVAAVANGNLKKSDLSPGDILILIDQPDNTCLTHKIIKTGQLIPSMSPLRNNKGDPALVHTVMWSKTQKNPDKLEASGTGEPEVVQMRGGKQQSSLSGPVQQGLYKVYSPKDKNLGDWAAQIGQMWSADKKIPYSKLKCVLSVVRNSGFKSGGKASSEKYGAQAFENSPRISGAFCSHFVLAAYQAAAKQIGTPFKGALKVDAEATSVRTLEHSLKKDDEGFDFKGYLKIEPEDVIYKE</sequence>
<protein>
    <recommendedName>
        <fullName evidence="4">HopBD2</fullName>
    </recommendedName>
</protein>
<accession>A0A2V0Q999</accession>
<gene>
    <name evidence="2" type="ORF">KPSA1_02471</name>
</gene>
<evidence type="ECO:0000256" key="1">
    <source>
        <dbReference type="SAM" id="MobiDB-lite"/>
    </source>
</evidence>
<evidence type="ECO:0008006" key="4">
    <source>
        <dbReference type="Google" id="ProtNLM"/>
    </source>
</evidence>
<dbReference type="RefSeq" id="WP_229622372.1">
    <property type="nucleotide sequence ID" value="NZ_AP019411.1"/>
</dbReference>
<dbReference type="EMBL" id="BGJZ01000110">
    <property type="protein sequence ID" value="GBH09077.1"/>
    <property type="molecule type" value="Genomic_DNA"/>
</dbReference>